<proteinExistence type="inferred from homology"/>
<dbReference type="InterPro" id="IPR020946">
    <property type="entry name" value="Flavin_mOase-like"/>
</dbReference>
<accession>A0A3E2HNT1</accession>
<keyword evidence="4" id="KW-0560">Oxidoreductase</keyword>
<dbReference type="GO" id="GO:0004499">
    <property type="term" value="F:N,N-dimethylaniline monooxygenase activity"/>
    <property type="evidence" value="ECO:0007669"/>
    <property type="project" value="InterPro"/>
</dbReference>
<sequence length="386" mass="44329">METLYNDVVIIGAGFSGINLACQLQRKLGFTDYVIYDRAPDLGGAWSANKYPGCGVDIPAVFYSLSWFPNPDFTNVFPSQTEILQYLRRVAFRYNITKHIKLRTEWTGAQWSEKTSTWRVFLKDLESGKSFIHEAKILVSAVGGYTNPKYPTIPGIESFEGPVIHTARWDKNYDLKGQNVIVVGNGCSASQLIPAIIDEAESVTQFIRSPQYYVPMPNFKITRPWQIMFRYVPLALLLIRWLVFWILETALPQFYDHKIGQRFREDAVSRSRNYVRKSAPKRYWHLLTPQYELGCRRRILDNEYLKTLHNPKMLLVKDTITSIQSRSVLSASGKEYSADAIIFATGFEFTQWQAESVFGCNGISMKQHWDKFGGIEAYSTLGRSHH</sequence>
<dbReference type="GO" id="GO:0050661">
    <property type="term" value="F:NADP binding"/>
    <property type="evidence" value="ECO:0007669"/>
    <property type="project" value="InterPro"/>
</dbReference>
<dbReference type="InterPro" id="IPR000960">
    <property type="entry name" value="Flavin_mOase"/>
</dbReference>
<evidence type="ECO:0000256" key="4">
    <source>
        <dbReference type="ARBA" id="ARBA00023002"/>
    </source>
</evidence>
<dbReference type="GO" id="GO:0050660">
    <property type="term" value="F:flavin adenine dinucleotide binding"/>
    <property type="evidence" value="ECO:0007669"/>
    <property type="project" value="InterPro"/>
</dbReference>
<dbReference type="OrthoDB" id="74360at2759"/>
<dbReference type="Gene3D" id="3.50.50.60">
    <property type="entry name" value="FAD/NAD(P)-binding domain"/>
    <property type="match status" value="1"/>
</dbReference>
<feature type="non-terminal residue" evidence="5">
    <location>
        <position position="386"/>
    </location>
</feature>
<evidence type="ECO:0008006" key="7">
    <source>
        <dbReference type="Google" id="ProtNLM"/>
    </source>
</evidence>
<feature type="non-terminal residue" evidence="5">
    <location>
        <position position="1"/>
    </location>
</feature>
<protein>
    <recommendedName>
        <fullName evidence="7">FAD/NAD(P)-binding domain-containing protein</fullName>
    </recommendedName>
</protein>
<dbReference type="SUPFAM" id="SSF51905">
    <property type="entry name" value="FAD/NAD(P)-binding domain"/>
    <property type="match status" value="2"/>
</dbReference>
<reference evidence="5 6" key="1">
    <citation type="submission" date="2018-05" db="EMBL/GenBank/DDBJ databases">
        <title>Draft genome sequence of Scytalidium lignicola DSM 105466, a ubiquitous saprotrophic fungus.</title>
        <authorList>
            <person name="Buettner E."/>
            <person name="Gebauer A.M."/>
            <person name="Hofrichter M."/>
            <person name="Liers C."/>
            <person name="Kellner H."/>
        </authorList>
    </citation>
    <scope>NUCLEOTIDE SEQUENCE [LARGE SCALE GENOMIC DNA]</scope>
    <source>
        <strain evidence="5 6">DSM 105466</strain>
    </source>
</reference>
<evidence type="ECO:0000256" key="3">
    <source>
        <dbReference type="ARBA" id="ARBA00022827"/>
    </source>
</evidence>
<dbReference type="AlphaFoldDB" id="A0A3E2HNT1"/>
<dbReference type="STRING" id="5539.A0A3E2HNT1"/>
<evidence type="ECO:0000256" key="1">
    <source>
        <dbReference type="ARBA" id="ARBA00010139"/>
    </source>
</evidence>
<evidence type="ECO:0000313" key="5">
    <source>
        <dbReference type="EMBL" id="RFU35024.1"/>
    </source>
</evidence>
<evidence type="ECO:0000313" key="6">
    <source>
        <dbReference type="Proteomes" id="UP000258309"/>
    </source>
</evidence>
<name>A0A3E2HNT1_SCYLI</name>
<dbReference type="PANTHER" id="PTHR42877:SF5">
    <property type="entry name" value="L-ORNITHINE N(5)-MONOOXYGENASE-RELATED"/>
    <property type="match status" value="1"/>
</dbReference>
<dbReference type="Proteomes" id="UP000258309">
    <property type="component" value="Unassembled WGS sequence"/>
</dbReference>
<dbReference type="EMBL" id="NCSJ02000013">
    <property type="protein sequence ID" value="RFU35024.1"/>
    <property type="molecule type" value="Genomic_DNA"/>
</dbReference>
<dbReference type="Pfam" id="PF00743">
    <property type="entry name" value="FMO-like"/>
    <property type="match status" value="1"/>
</dbReference>
<dbReference type="PIRSF" id="PIRSF000332">
    <property type="entry name" value="FMO"/>
    <property type="match status" value="1"/>
</dbReference>
<dbReference type="InterPro" id="IPR051209">
    <property type="entry name" value="FAD-bind_Monooxygenase_sf"/>
</dbReference>
<dbReference type="InterPro" id="IPR036188">
    <property type="entry name" value="FAD/NAD-bd_sf"/>
</dbReference>
<comment type="caution">
    <text evidence="5">The sequence shown here is derived from an EMBL/GenBank/DDBJ whole genome shotgun (WGS) entry which is preliminary data.</text>
</comment>
<keyword evidence="2" id="KW-0285">Flavoprotein</keyword>
<dbReference type="OMA" id="WGSACNT"/>
<comment type="similarity">
    <text evidence="1">Belongs to the FAD-binding monooxygenase family.</text>
</comment>
<evidence type="ECO:0000256" key="2">
    <source>
        <dbReference type="ARBA" id="ARBA00022630"/>
    </source>
</evidence>
<organism evidence="5 6">
    <name type="scientific">Scytalidium lignicola</name>
    <name type="common">Hyphomycete</name>
    <dbReference type="NCBI Taxonomy" id="5539"/>
    <lineage>
        <taxon>Eukaryota</taxon>
        <taxon>Fungi</taxon>
        <taxon>Dikarya</taxon>
        <taxon>Ascomycota</taxon>
        <taxon>Pezizomycotina</taxon>
        <taxon>Leotiomycetes</taxon>
        <taxon>Leotiomycetes incertae sedis</taxon>
        <taxon>Scytalidium</taxon>
    </lineage>
</organism>
<dbReference type="PANTHER" id="PTHR42877">
    <property type="entry name" value="L-ORNITHINE N(5)-MONOOXYGENASE-RELATED"/>
    <property type="match status" value="1"/>
</dbReference>
<keyword evidence="6" id="KW-1185">Reference proteome</keyword>
<keyword evidence="3" id="KW-0274">FAD</keyword>
<gene>
    <name evidence="5" type="ORF">B7463_g1287</name>
</gene>